<dbReference type="NCBIfam" id="TIGR02032">
    <property type="entry name" value="GG-red-SF"/>
    <property type="match status" value="1"/>
</dbReference>
<proteinExistence type="predicted"/>
<feature type="domain" description="FAD-binding" evidence="2">
    <location>
        <begin position="15"/>
        <end position="281"/>
    </location>
</feature>
<keyword evidence="4" id="KW-1185">Reference proteome</keyword>
<dbReference type="Gene3D" id="3.50.50.60">
    <property type="entry name" value="FAD/NAD(P)-binding domain"/>
    <property type="match status" value="1"/>
</dbReference>
<comment type="caution">
    <text evidence="3">The sequence shown here is derived from an EMBL/GenBank/DDBJ whole genome shotgun (WGS) entry which is preliminary data.</text>
</comment>
<dbReference type="SUPFAM" id="SSF51905">
    <property type="entry name" value="FAD/NAD(P)-binding domain"/>
    <property type="match status" value="1"/>
</dbReference>
<accession>A0ABW7QF73</accession>
<dbReference type="PANTHER" id="PTHR42685:SF22">
    <property type="entry name" value="CONDITIONED MEDIUM FACTOR RECEPTOR 1"/>
    <property type="match status" value="1"/>
</dbReference>
<evidence type="ECO:0000259" key="2">
    <source>
        <dbReference type="Pfam" id="PF01494"/>
    </source>
</evidence>
<feature type="region of interest" description="Disordered" evidence="1">
    <location>
        <begin position="398"/>
        <end position="418"/>
    </location>
</feature>
<dbReference type="PRINTS" id="PR00420">
    <property type="entry name" value="RNGMNOXGNASE"/>
</dbReference>
<dbReference type="RefSeq" id="WP_397706822.1">
    <property type="nucleotide sequence ID" value="NZ_JBIRGN010000001.1"/>
</dbReference>
<organism evidence="3 4">
    <name type="scientific">Streptomyces longisporoflavus</name>
    <dbReference type="NCBI Taxonomy" id="28044"/>
    <lineage>
        <taxon>Bacteria</taxon>
        <taxon>Bacillati</taxon>
        <taxon>Actinomycetota</taxon>
        <taxon>Actinomycetes</taxon>
        <taxon>Kitasatosporales</taxon>
        <taxon>Streptomycetaceae</taxon>
        <taxon>Streptomyces</taxon>
    </lineage>
</organism>
<dbReference type="EMBL" id="JBIRGQ010000001">
    <property type="protein sequence ID" value="MFH8543561.1"/>
    <property type="molecule type" value="Genomic_DNA"/>
</dbReference>
<evidence type="ECO:0000313" key="4">
    <source>
        <dbReference type="Proteomes" id="UP001610818"/>
    </source>
</evidence>
<protein>
    <submittedName>
        <fullName evidence="3">Geranylgeranyl reductase family protein</fullName>
    </submittedName>
</protein>
<dbReference type="InterPro" id="IPR036188">
    <property type="entry name" value="FAD/NAD-bd_sf"/>
</dbReference>
<gene>
    <name evidence="3" type="ORF">ACH4F9_00960</name>
</gene>
<evidence type="ECO:0000256" key="1">
    <source>
        <dbReference type="SAM" id="MobiDB-lite"/>
    </source>
</evidence>
<dbReference type="Pfam" id="PF01494">
    <property type="entry name" value="FAD_binding_3"/>
    <property type="match status" value="1"/>
</dbReference>
<dbReference type="InterPro" id="IPR050407">
    <property type="entry name" value="Geranylgeranyl_reductase"/>
</dbReference>
<reference evidence="3 4" key="1">
    <citation type="submission" date="2024-10" db="EMBL/GenBank/DDBJ databases">
        <title>The Natural Products Discovery Center: Release of the First 8490 Sequenced Strains for Exploring Actinobacteria Biosynthetic Diversity.</title>
        <authorList>
            <person name="Kalkreuter E."/>
            <person name="Kautsar S.A."/>
            <person name="Yang D."/>
            <person name="Bader C.D."/>
            <person name="Teijaro C.N."/>
            <person name="Fluegel L."/>
            <person name="Davis C.M."/>
            <person name="Simpson J.R."/>
            <person name="Lauterbach L."/>
            <person name="Steele A.D."/>
            <person name="Gui C."/>
            <person name="Meng S."/>
            <person name="Li G."/>
            <person name="Viehrig K."/>
            <person name="Ye F."/>
            <person name="Su P."/>
            <person name="Kiefer A.F."/>
            <person name="Nichols A."/>
            <person name="Cepeda A.J."/>
            <person name="Yan W."/>
            <person name="Fan B."/>
            <person name="Jiang Y."/>
            <person name="Adhikari A."/>
            <person name="Zheng C.-J."/>
            <person name="Schuster L."/>
            <person name="Cowan T.M."/>
            <person name="Smanski M.J."/>
            <person name="Chevrette M.G."/>
            <person name="De Carvalho L.P.S."/>
            <person name="Shen B."/>
        </authorList>
    </citation>
    <scope>NUCLEOTIDE SEQUENCE [LARGE SCALE GENOMIC DNA]</scope>
    <source>
        <strain evidence="3 4">NPDC017990</strain>
    </source>
</reference>
<evidence type="ECO:0000313" key="3">
    <source>
        <dbReference type="EMBL" id="MFH8543561.1"/>
    </source>
</evidence>
<dbReference type="InterPro" id="IPR011777">
    <property type="entry name" value="Geranylgeranyl_Rdtase_fam"/>
</dbReference>
<dbReference type="Proteomes" id="UP001610818">
    <property type="component" value="Unassembled WGS sequence"/>
</dbReference>
<name>A0ABW7QF73_9ACTN</name>
<sequence length="418" mass="43536">MPLSSPPARTPGTWDVIVVGAGPAGATAARIAAQQGCRTLLLERAAIPRYKTCGGGLIGASLAALPPGLPLKVYDTAQRFTFGFNGRKERTLASAAPTCAMVFRSELDAALTEAAERGGAVVRDSTALTALEQHGATVSVKTNRGESLHAGVVVGADGSASRVARYVGVQCAQVDLALEVETPVDQDTAERWRGRMLMEWGPLPGSFGWVFPKGDVCTAGVVAARGNPGALRAYKADFLRRHGLDGPRPHHDTGHLTRCRRPDSPLARGRVLVAGDAAALVDHWSREGISYALRSGDLAGHAAAGVVSAAGQAEAAAAVDHYARQVDEVLGAEMRASSALMQVFVHHPGAVHAALTRLPAAWRRLDAYIAGDTSVAGIMTTPLGRAAAAIGVRIPSARRPGSERRAWSGASDSRLDAP</sequence>
<dbReference type="InterPro" id="IPR002938">
    <property type="entry name" value="FAD-bd"/>
</dbReference>
<dbReference type="PANTHER" id="PTHR42685">
    <property type="entry name" value="GERANYLGERANYL DIPHOSPHATE REDUCTASE"/>
    <property type="match status" value="1"/>
</dbReference>